<dbReference type="CDD" id="cd05013">
    <property type="entry name" value="SIS_RpiR"/>
    <property type="match status" value="1"/>
</dbReference>
<reference evidence="6 7" key="1">
    <citation type="submission" date="2019-06" db="EMBL/GenBank/DDBJ databases">
        <title>Whole genome sequence for Rhodospirillaceae sp. R148.</title>
        <authorList>
            <person name="Wang G."/>
        </authorList>
    </citation>
    <scope>NUCLEOTIDE SEQUENCE [LARGE SCALE GENOMIC DNA]</scope>
    <source>
        <strain evidence="6 7">R148</strain>
    </source>
</reference>
<dbReference type="InterPro" id="IPR047640">
    <property type="entry name" value="RpiR-like"/>
</dbReference>
<dbReference type="Gene3D" id="1.10.10.10">
    <property type="entry name" value="Winged helix-like DNA-binding domain superfamily/Winged helix DNA-binding domain"/>
    <property type="match status" value="1"/>
</dbReference>
<dbReference type="EMBL" id="VHSH01000001">
    <property type="protein sequence ID" value="TQV83369.1"/>
    <property type="molecule type" value="Genomic_DNA"/>
</dbReference>
<feature type="domain" description="HTH rpiR-type" evidence="4">
    <location>
        <begin position="14"/>
        <end position="90"/>
    </location>
</feature>
<feature type="domain" description="SIS" evidence="5">
    <location>
        <begin position="134"/>
        <end position="274"/>
    </location>
</feature>
<evidence type="ECO:0000256" key="1">
    <source>
        <dbReference type="ARBA" id="ARBA00023015"/>
    </source>
</evidence>
<sequence>MTEEQAAAQAGPPIDIILRLRNVVDSLSASEKQVAAFILDDLERATLATVSGISEAVGVSEPTVIRFCRSLGCEGFKDFKIRLARNLAVSLQYINPETTAANDRPAFSDLVFSSLVETLKVARNQLDAVAIDKAAKMIDTARQVAFYGVGGGSSIVAQDAANRFFRIGVMATAHSDGYLQRMHASTLGEGDVAVAISATGRPEELIDSLTIARQYGAATLSLTKPGSPLTRVSDVVIELDLPEHPEIFKPTATRLVFLCVIDVLATQVGYMRGEEVRETLRRIRSSLSSLHETIDPQPIGD</sequence>
<dbReference type="PANTHER" id="PTHR30514:SF1">
    <property type="entry name" value="HTH-TYPE TRANSCRIPTIONAL REGULATOR HEXR-RELATED"/>
    <property type="match status" value="1"/>
</dbReference>
<dbReference type="InterPro" id="IPR035472">
    <property type="entry name" value="RpiR-like_SIS"/>
</dbReference>
<dbReference type="OrthoDB" id="8582409at2"/>
<dbReference type="PROSITE" id="PS51464">
    <property type="entry name" value="SIS"/>
    <property type="match status" value="1"/>
</dbReference>
<dbReference type="Proteomes" id="UP000315252">
    <property type="component" value="Unassembled WGS sequence"/>
</dbReference>
<dbReference type="GO" id="GO:0003677">
    <property type="term" value="F:DNA binding"/>
    <property type="evidence" value="ECO:0007669"/>
    <property type="project" value="UniProtKB-KW"/>
</dbReference>
<keyword evidence="2" id="KW-0238">DNA-binding</keyword>
<keyword evidence="7" id="KW-1185">Reference proteome</keyword>
<dbReference type="InterPro" id="IPR046348">
    <property type="entry name" value="SIS_dom_sf"/>
</dbReference>
<evidence type="ECO:0000256" key="2">
    <source>
        <dbReference type="ARBA" id="ARBA00023125"/>
    </source>
</evidence>
<dbReference type="InterPro" id="IPR036388">
    <property type="entry name" value="WH-like_DNA-bd_sf"/>
</dbReference>
<keyword evidence="1" id="KW-0805">Transcription regulation</keyword>
<dbReference type="SUPFAM" id="SSF46689">
    <property type="entry name" value="Homeodomain-like"/>
    <property type="match status" value="1"/>
</dbReference>
<dbReference type="InterPro" id="IPR001347">
    <property type="entry name" value="SIS_dom"/>
</dbReference>
<dbReference type="InterPro" id="IPR009057">
    <property type="entry name" value="Homeodomain-like_sf"/>
</dbReference>
<dbReference type="GO" id="GO:1901135">
    <property type="term" value="P:carbohydrate derivative metabolic process"/>
    <property type="evidence" value="ECO:0007669"/>
    <property type="project" value="InterPro"/>
</dbReference>
<evidence type="ECO:0000259" key="5">
    <source>
        <dbReference type="PROSITE" id="PS51464"/>
    </source>
</evidence>
<dbReference type="RefSeq" id="WP_142894598.1">
    <property type="nucleotide sequence ID" value="NZ_ML660052.1"/>
</dbReference>
<dbReference type="InterPro" id="IPR000281">
    <property type="entry name" value="HTH_RpiR"/>
</dbReference>
<organism evidence="6 7">
    <name type="scientific">Denitrobaculum tricleocarpae</name>
    <dbReference type="NCBI Taxonomy" id="2591009"/>
    <lineage>
        <taxon>Bacteria</taxon>
        <taxon>Pseudomonadati</taxon>
        <taxon>Pseudomonadota</taxon>
        <taxon>Alphaproteobacteria</taxon>
        <taxon>Rhodospirillales</taxon>
        <taxon>Rhodospirillaceae</taxon>
        <taxon>Denitrobaculum</taxon>
    </lineage>
</organism>
<dbReference type="GO" id="GO:0003700">
    <property type="term" value="F:DNA-binding transcription factor activity"/>
    <property type="evidence" value="ECO:0007669"/>
    <property type="project" value="InterPro"/>
</dbReference>
<keyword evidence="3" id="KW-0804">Transcription</keyword>
<dbReference type="PROSITE" id="PS51071">
    <property type="entry name" value="HTH_RPIR"/>
    <property type="match status" value="1"/>
</dbReference>
<evidence type="ECO:0000313" key="7">
    <source>
        <dbReference type="Proteomes" id="UP000315252"/>
    </source>
</evidence>
<comment type="caution">
    <text evidence="6">The sequence shown here is derived from an EMBL/GenBank/DDBJ whole genome shotgun (WGS) entry which is preliminary data.</text>
</comment>
<accession>A0A545U1K8</accession>
<evidence type="ECO:0000256" key="3">
    <source>
        <dbReference type="ARBA" id="ARBA00023163"/>
    </source>
</evidence>
<evidence type="ECO:0000259" key="4">
    <source>
        <dbReference type="PROSITE" id="PS51071"/>
    </source>
</evidence>
<dbReference type="AlphaFoldDB" id="A0A545U1K8"/>
<dbReference type="SUPFAM" id="SSF53697">
    <property type="entry name" value="SIS domain"/>
    <property type="match status" value="1"/>
</dbReference>
<dbReference type="PANTHER" id="PTHR30514">
    <property type="entry name" value="GLUCOKINASE"/>
    <property type="match status" value="1"/>
</dbReference>
<dbReference type="Gene3D" id="3.40.50.10490">
    <property type="entry name" value="Glucose-6-phosphate isomerase like protein, domain 1"/>
    <property type="match status" value="1"/>
</dbReference>
<dbReference type="Pfam" id="PF01418">
    <property type="entry name" value="HTH_6"/>
    <property type="match status" value="1"/>
</dbReference>
<protein>
    <submittedName>
        <fullName evidence="6">MurR/RpiR family transcriptional regulator</fullName>
    </submittedName>
</protein>
<dbReference type="GO" id="GO:0097367">
    <property type="term" value="F:carbohydrate derivative binding"/>
    <property type="evidence" value="ECO:0007669"/>
    <property type="project" value="InterPro"/>
</dbReference>
<proteinExistence type="predicted"/>
<evidence type="ECO:0000313" key="6">
    <source>
        <dbReference type="EMBL" id="TQV83369.1"/>
    </source>
</evidence>
<name>A0A545U1K8_9PROT</name>
<gene>
    <name evidence="6" type="ORF">FKG95_01855</name>
</gene>
<dbReference type="Pfam" id="PF01380">
    <property type="entry name" value="SIS"/>
    <property type="match status" value="1"/>
</dbReference>